<proteinExistence type="predicted"/>
<dbReference type="KEGG" id="mant:BHD05_03480"/>
<evidence type="ECO:0000313" key="2">
    <source>
        <dbReference type="EMBL" id="QHO68840.1"/>
    </source>
</evidence>
<dbReference type="Proteomes" id="UP000464507">
    <property type="component" value="Chromosome"/>
</dbReference>
<dbReference type="AlphaFoldDB" id="A0A7L5AEN5"/>
<dbReference type="OrthoDB" id="5123488at2"/>
<feature type="region of interest" description="Disordered" evidence="1">
    <location>
        <begin position="1"/>
        <end position="28"/>
    </location>
</feature>
<keyword evidence="3" id="KW-1185">Reference proteome</keyword>
<protein>
    <submittedName>
        <fullName evidence="2">Uncharacterized protein</fullName>
    </submittedName>
</protein>
<organism evidence="2 3">
    <name type="scientific">Marisediminicola antarctica</name>
    <dbReference type="NCBI Taxonomy" id="674079"/>
    <lineage>
        <taxon>Bacteria</taxon>
        <taxon>Bacillati</taxon>
        <taxon>Actinomycetota</taxon>
        <taxon>Actinomycetes</taxon>
        <taxon>Micrococcales</taxon>
        <taxon>Microbacteriaceae</taxon>
        <taxon>Marisediminicola</taxon>
    </lineage>
</organism>
<gene>
    <name evidence="2" type="ORF">BHD05_03480</name>
</gene>
<name>A0A7L5AEN5_9MICO</name>
<reference evidence="2 3" key="1">
    <citation type="submission" date="2016-09" db="EMBL/GenBank/DDBJ databases">
        <title>Complete genome sequence of microbes from the polar regions.</title>
        <authorList>
            <person name="Liao L."/>
            <person name="Chen B."/>
        </authorList>
    </citation>
    <scope>NUCLEOTIDE SEQUENCE [LARGE SCALE GENOMIC DNA]</scope>
    <source>
        <strain evidence="2 3">ZS314</strain>
    </source>
</reference>
<evidence type="ECO:0000256" key="1">
    <source>
        <dbReference type="SAM" id="MobiDB-lite"/>
    </source>
</evidence>
<evidence type="ECO:0000313" key="3">
    <source>
        <dbReference type="Proteomes" id="UP000464507"/>
    </source>
</evidence>
<dbReference type="EMBL" id="CP017146">
    <property type="protein sequence ID" value="QHO68840.1"/>
    <property type="molecule type" value="Genomic_DNA"/>
</dbReference>
<accession>A0A7L5AEN5</accession>
<sequence>MPFLSESSRAALDRLAQDESAESPPDPLTRVRCIRALTAALETESAMLQSVREALERGSSWNEVAEAAGLGPAAAKWRWQGTDDDITARHEAGRKRAARPSSVPTDLPGLSVSDAAARLGVTPQAVYLKVSRGTLTARTVDLADGRKYKRVFLPDDPDLEA</sequence>
<dbReference type="RefSeq" id="WP_161885202.1">
    <property type="nucleotide sequence ID" value="NZ_CP017146.1"/>
</dbReference>